<dbReference type="Pfam" id="PF12937">
    <property type="entry name" value="F-box-like"/>
    <property type="match status" value="1"/>
</dbReference>
<dbReference type="Gene3D" id="1.20.1280.50">
    <property type="match status" value="1"/>
</dbReference>
<proteinExistence type="predicted"/>
<dbReference type="SMART" id="SM00256">
    <property type="entry name" value="FBOX"/>
    <property type="match status" value="1"/>
</dbReference>
<sequence length="464" mass="52592">MAGEDVWVKLPSIIIVEILSYLSLADRLNATSACRRWRNCLFHPILWRSIHFKVKNDSRSRSKHLANMCGRFVRNVTVEFNSQICENVKECLRILDMLADNANLERLALRPSSCQVMQVNWLSTETEETTDLFSDSLEAIIKNARRLKHLSVGCLEDLGDHANVLLPLLAEHQTTTLETLHMATVKEDPDSYGLIEMPVSDLHSLCHLQVLGIDYDYVTTELLDGFSTCNRVKKLERLIIHVHGIEHGHEKIANDTWRRLVVTNPTVEVTLNLIHSADGATGLLDILRPALPLTHLRMFFCQLINVAAINFIARHMATHLRSVQIIDAMLNMTPNSYYAVFDNLSDEDPFVMLAWKCSRLTHFTLIGYEMNDDDVVAIARLRGRQLHTLEVPLCCISSVEPESDPHTVGLEYGRVGNDFNAEISKSVGREWQPISNVQLHLAVKDPHADAEMAYLETLLQDQAF</sequence>
<gene>
    <name evidence="2" type="ORF">NP493_1294g01055</name>
</gene>
<dbReference type="AlphaFoldDB" id="A0AAD9K8U3"/>
<evidence type="ECO:0000313" key="2">
    <source>
        <dbReference type="EMBL" id="KAK2166979.1"/>
    </source>
</evidence>
<dbReference type="GO" id="GO:0031398">
    <property type="term" value="P:positive regulation of protein ubiquitination"/>
    <property type="evidence" value="ECO:0007669"/>
    <property type="project" value="TreeGrafter"/>
</dbReference>
<dbReference type="SUPFAM" id="SSF52047">
    <property type="entry name" value="RNI-like"/>
    <property type="match status" value="1"/>
</dbReference>
<organism evidence="2 3">
    <name type="scientific">Ridgeia piscesae</name>
    <name type="common">Tubeworm</name>
    <dbReference type="NCBI Taxonomy" id="27915"/>
    <lineage>
        <taxon>Eukaryota</taxon>
        <taxon>Metazoa</taxon>
        <taxon>Spiralia</taxon>
        <taxon>Lophotrochozoa</taxon>
        <taxon>Annelida</taxon>
        <taxon>Polychaeta</taxon>
        <taxon>Sedentaria</taxon>
        <taxon>Canalipalpata</taxon>
        <taxon>Sabellida</taxon>
        <taxon>Siboglinidae</taxon>
        <taxon>Ridgeia</taxon>
    </lineage>
</organism>
<dbReference type="EMBL" id="JAODUO010001293">
    <property type="protein sequence ID" value="KAK2166979.1"/>
    <property type="molecule type" value="Genomic_DNA"/>
</dbReference>
<dbReference type="SUPFAM" id="SSF81383">
    <property type="entry name" value="F-box domain"/>
    <property type="match status" value="1"/>
</dbReference>
<dbReference type="PROSITE" id="PS50181">
    <property type="entry name" value="FBOX"/>
    <property type="match status" value="1"/>
</dbReference>
<dbReference type="CDD" id="cd22104">
    <property type="entry name" value="F-box_FBXO33"/>
    <property type="match status" value="1"/>
</dbReference>
<comment type="caution">
    <text evidence="2">The sequence shown here is derived from an EMBL/GenBank/DDBJ whole genome shotgun (WGS) entry which is preliminary data.</text>
</comment>
<dbReference type="InterPro" id="IPR032675">
    <property type="entry name" value="LRR_dom_sf"/>
</dbReference>
<name>A0AAD9K8U3_RIDPI</name>
<accession>A0AAD9K8U3</accession>
<keyword evidence="3" id="KW-1185">Reference proteome</keyword>
<dbReference type="PANTHER" id="PTHR20933">
    <property type="entry name" value="F-BOX ONLY PROTEIN 33"/>
    <property type="match status" value="1"/>
</dbReference>
<dbReference type="Gene3D" id="3.80.10.10">
    <property type="entry name" value="Ribonuclease Inhibitor"/>
    <property type="match status" value="1"/>
</dbReference>
<reference evidence="2" key="1">
    <citation type="journal article" date="2023" name="Mol. Biol. Evol.">
        <title>Third-Generation Sequencing Reveals the Adaptive Role of the Epigenome in Three Deep-Sea Polychaetes.</title>
        <authorList>
            <person name="Perez M."/>
            <person name="Aroh O."/>
            <person name="Sun Y."/>
            <person name="Lan Y."/>
            <person name="Juniper S.K."/>
            <person name="Young C.R."/>
            <person name="Angers B."/>
            <person name="Qian P.Y."/>
        </authorList>
    </citation>
    <scope>NUCLEOTIDE SEQUENCE</scope>
    <source>
        <strain evidence="2">R07B-5</strain>
    </source>
</reference>
<dbReference type="Proteomes" id="UP001209878">
    <property type="component" value="Unassembled WGS sequence"/>
</dbReference>
<protein>
    <recommendedName>
        <fullName evidence="1">F-box domain-containing protein</fullName>
    </recommendedName>
</protein>
<feature type="domain" description="F-box" evidence="1">
    <location>
        <begin position="4"/>
        <end position="50"/>
    </location>
</feature>
<dbReference type="InterPro" id="IPR036047">
    <property type="entry name" value="F-box-like_dom_sf"/>
</dbReference>
<dbReference type="PANTHER" id="PTHR20933:SF3">
    <property type="entry name" value="F-BOX ONLY PROTEIN 33"/>
    <property type="match status" value="1"/>
</dbReference>
<evidence type="ECO:0000259" key="1">
    <source>
        <dbReference type="PROSITE" id="PS50181"/>
    </source>
</evidence>
<evidence type="ECO:0000313" key="3">
    <source>
        <dbReference type="Proteomes" id="UP001209878"/>
    </source>
</evidence>
<dbReference type="InterPro" id="IPR001810">
    <property type="entry name" value="F-box_dom"/>
</dbReference>